<feature type="region of interest" description="Disordered" evidence="1">
    <location>
        <begin position="260"/>
        <end position="285"/>
    </location>
</feature>
<feature type="region of interest" description="Disordered" evidence="1">
    <location>
        <begin position="19"/>
        <end position="87"/>
    </location>
</feature>
<dbReference type="EMBL" id="JAEPRB010000274">
    <property type="protein sequence ID" value="KAG2217765.1"/>
    <property type="molecule type" value="Genomic_DNA"/>
</dbReference>
<comment type="caution">
    <text evidence="2">The sequence shown here is derived from an EMBL/GenBank/DDBJ whole genome shotgun (WGS) entry which is preliminary data.</text>
</comment>
<evidence type="ECO:0000313" key="2">
    <source>
        <dbReference type="EMBL" id="KAG2217765.1"/>
    </source>
</evidence>
<evidence type="ECO:0000313" key="3">
    <source>
        <dbReference type="Proteomes" id="UP000646827"/>
    </source>
</evidence>
<evidence type="ECO:0000256" key="1">
    <source>
        <dbReference type="SAM" id="MobiDB-lite"/>
    </source>
</evidence>
<dbReference type="SUPFAM" id="SSF116846">
    <property type="entry name" value="MIT domain"/>
    <property type="match status" value="1"/>
</dbReference>
<keyword evidence="3" id="KW-1185">Reference proteome</keyword>
<dbReference type="InterPro" id="IPR036181">
    <property type="entry name" value="MIT_dom_sf"/>
</dbReference>
<reference evidence="2 3" key="1">
    <citation type="submission" date="2020-12" db="EMBL/GenBank/DDBJ databases">
        <title>Metabolic potential, ecology and presence of endohyphal bacteria is reflected in genomic diversity of Mucoromycotina.</title>
        <authorList>
            <person name="Muszewska A."/>
            <person name="Okrasinska A."/>
            <person name="Steczkiewicz K."/>
            <person name="Drgas O."/>
            <person name="Orlowska M."/>
            <person name="Perlinska-Lenart U."/>
            <person name="Aleksandrzak-Piekarczyk T."/>
            <person name="Szatraj K."/>
            <person name="Zielenkiewicz U."/>
            <person name="Pilsyk S."/>
            <person name="Malc E."/>
            <person name="Mieczkowski P."/>
            <person name="Kruszewska J.S."/>
            <person name="Biernat P."/>
            <person name="Pawlowska J."/>
        </authorList>
    </citation>
    <scope>NUCLEOTIDE SEQUENCE [LARGE SCALE GENOMIC DNA]</scope>
    <source>
        <strain evidence="2 3">CBS 142.35</strain>
    </source>
</reference>
<proteinExistence type="predicted"/>
<organism evidence="2 3">
    <name type="scientific">Circinella minor</name>
    <dbReference type="NCBI Taxonomy" id="1195481"/>
    <lineage>
        <taxon>Eukaryota</taxon>
        <taxon>Fungi</taxon>
        <taxon>Fungi incertae sedis</taxon>
        <taxon>Mucoromycota</taxon>
        <taxon>Mucoromycotina</taxon>
        <taxon>Mucoromycetes</taxon>
        <taxon>Mucorales</taxon>
        <taxon>Lichtheimiaceae</taxon>
        <taxon>Circinella</taxon>
    </lineage>
</organism>
<protein>
    <recommendedName>
        <fullName evidence="4">MIT domain-containing protein</fullName>
    </recommendedName>
</protein>
<feature type="compositionally biased region" description="Low complexity" evidence="1">
    <location>
        <begin position="419"/>
        <end position="429"/>
    </location>
</feature>
<feature type="region of interest" description="Disordered" evidence="1">
    <location>
        <begin position="397"/>
        <end position="433"/>
    </location>
</feature>
<evidence type="ECO:0008006" key="4">
    <source>
        <dbReference type="Google" id="ProtNLM"/>
    </source>
</evidence>
<gene>
    <name evidence="2" type="ORF">INT45_000385</name>
</gene>
<dbReference type="AlphaFoldDB" id="A0A8H7RVU0"/>
<feature type="compositionally biased region" description="Low complexity" evidence="1">
    <location>
        <begin position="43"/>
        <end position="61"/>
    </location>
</feature>
<name>A0A8H7RVU0_9FUNG</name>
<dbReference type="Gene3D" id="1.20.58.80">
    <property type="entry name" value="Phosphotransferase system, lactose/cellobiose-type IIA subunit"/>
    <property type="match status" value="1"/>
</dbReference>
<feature type="compositionally biased region" description="Polar residues" evidence="1">
    <location>
        <begin position="29"/>
        <end position="42"/>
    </location>
</feature>
<dbReference type="OrthoDB" id="2414723at2759"/>
<accession>A0A8H7RVU0</accession>
<dbReference type="Proteomes" id="UP000646827">
    <property type="component" value="Unassembled WGS sequence"/>
</dbReference>
<sequence>MSSFVSSILQHSANRIEDMPFLGSRSKRQSLPTGSSSGTMDTYHQQQQHYHQYQYQQQQQQQHHHHRNSAEYYHNPGGMTTMGSSPPPSYDAMVMQSPQPTPSTSWTSDMNLLADKIKNDHHEESSDNSNGNKQLVMQQLDRRSISQGLKLVSIAADEYDGGNETVALDIYLTGLDKILMALPNKTDPKTKLALREKLLSVEERVGILNLASQQNNNNNNNNNIETIQAKTSLQSYIFSRITTTISTISNISSHAETRYEHMYQEEEEEEENSRQHNRTNRPYHRDSVNRFKHFGQFVVQMTVTMAIMIKQSPLPGNNNHNQDIFCFLFGYFIQFLIWFDNQYHVVERIQDFGVDCLKMLLQADEEYRLHELVSEAVYMLIAAGLKAVVAFKETPGYKEHNSNRSSSHQRQQRRHYNRRSFSSSSSPSPVVKNNTNKRVTWSWVPW</sequence>